<evidence type="ECO:0000313" key="2">
    <source>
        <dbReference type="EMBL" id="MBW73998.1"/>
    </source>
</evidence>
<reference evidence="2" key="1">
    <citation type="submission" date="2018-01" db="EMBL/GenBank/DDBJ databases">
        <title>An insight into the sialome of Amazonian anophelines.</title>
        <authorList>
            <person name="Ribeiro J.M."/>
            <person name="Scarpassa V."/>
            <person name="Calvo E."/>
        </authorList>
    </citation>
    <scope>NUCLEOTIDE SEQUENCE</scope>
</reference>
<feature type="signal peptide" evidence="1">
    <location>
        <begin position="1"/>
        <end position="25"/>
    </location>
</feature>
<sequence>MPLLISLCLPSSVSILCSLLPSSWSNVLSLSSLDLIRFSLISPALLRTCVEVVLSTLSAFSDSSYCWSDCFVPSVVE</sequence>
<name>A0A2M4DAC0_ANODA</name>
<evidence type="ECO:0000256" key="1">
    <source>
        <dbReference type="SAM" id="SignalP"/>
    </source>
</evidence>
<protein>
    <submittedName>
        <fullName evidence="2">Putative secreted protein</fullName>
    </submittedName>
</protein>
<proteinExistence type="predicted"/>
<dbReference type="EMBL" id="GGFL01009820">
    <property type="protein sequence ID" value="MBW73998.1"/>
    <property type="molecule type" value="Transcribed_RNA"/>
</dbReference>
<feature type="chain" id="PRO_5014733957" evidence="1">
    <location>
        <begin position="26"/>
        <end position="77"/>
    </location>
</feature>
<keyword evidence="1" id="KW-0732">Signal</keyword>
<organism evidence="2">
    <name type="scientific">Anopheles darlingi</name>
    <name type="common">Mosquito</name>
    <dbReference type="NCBI Taxonomy" id="43151"/>
    <lineage>
        <taxon>Eukaryota</taxon>
        <taxon>Metazoa</taxon>
        <taxon>Ecdysozoa</taxon>
        <taxon>Arthropoda</taxon>
        <taxon>Hexapoda</taxon>
        <taxon>Insecta</taxon>
        <taxon>Pterygota</taxon>
        <taxon>Neoptera</taxon>
        <taxon>Endopterygota</taxon>
        <taxon>Diptera</taxon>
        <taxon>Nematocera</taxon>
        <taxon>Culicoidea</taxon>
        <taxon>Culicidae</taxon>
        <taxon>Anophelinae</taxon>
        <taxon>Anopheles</taxon>
    </lineage>
</organism>
<accession>A0A2M4DAC0</accession>
<dbReference type="AlphaFoldDB" id="A0A2M4DAC0"/>